<dbReference type="PANTHER" id="PTHR43747">
    <property type="entry name" value="FAD-BINDING PROTEIN"/>
    <property type="match status" value="1"/>
</dbReference>
<name>A0ABV6H085_9PAST</name>
<dbReference type="Gene3D" id="3.50.50.60">
    <property type="entry name" value="FAD/NAD(P)-binding domain"/>
    <property type="match status" value="1"/>
</dbReference>
<sequence length="411" mass="46339">MVEQRKVVVIGAGPSGAIAATLLKRKGYDVVVLEKQQFPRFSIGESLLPHCLDFIEEAGMLEAVEAQGYQIKNGAAFGLADEYTVFDFGKQFTANSKPYAYEVKRAEFDQLLADCALEQGIEIRYQHEITEVVFQENCALLTVKPEQSESYQIECEFVLDGSGYGRVLSRLLQLETPSNLPPRQAIFTHIEDNITASQFERDKILISVHPEHKDIWFWLIPFSDGRSSIGVVGEPHYFAQFGDNLEQCLQHFVKNTPNLTALLDQAKWDTPYQKLTGYSANVKQLYGKRFALLGNSAEFLDPVFSSGVTIAMCSASLAVKALDRQFKGEQVNWQSEFADVLQRGVDTFRTYVMGWYDLSFQNVVFAQNRNERVSAMISSILAGYAWDLDNPYVKEHSRRLKVLAELCQSSA</sequence>
<dbReference type="EC" id="1.-.-.-" evidence="2"/>
<dbReference type="InterPro" id="IPR002938">
    <property type="entry name" value="FAD-bd"/>
</dbReference>
<evidence type="ECO:0000313" key="3">
    <source>
        <dbReference type="Proteomes" id="UP001589767"/>
    </source>
</evidence>
<evidence type="ECO:0000313" key="2">
    <source>
        <dbReference type="EMBL" id="MFC0309038.1"/>
    </source>
</evidence>
<dbReference type="PANTHER" id="PTHR43747:SF1">
    <property type="entry name" value="SLR1998 PROTEIN"/>
    <property type="match status" value="1"/>
</dbReference>
<gene>
    <name evidence="2" type="ORF">ACFFHK_04870</name>
</gene>
<proteinExistence type="predicted"/>
<organism evidence="2 3">
    <name type="scientific">Gallibacterium trehalosifermentans</name>
    <dbReference type="NCBI Taxonomy" id="516935"/>
    <lineage>
        <taxon>Bacteria</taxon>
        <taxon>Pseudomonadati</taxon>
        <taxon>Pseudomonadota</taxon>
        <taxon>Gammaproteobacteria</taxon>
        <taxon>Pasteurellales</taxon>
        <taxon>Pasteurellaceae</taxon>
        <taxon>Gallibacterium</taxon>
    </lineage>
</organism>
<dbReference type="RefSeq" id="WP_382370114.1">
    <property type="nucleotide sequence ID" value="NZ_JBHLWB010000004.1"/>
</dbReference>
<dbReference type="InterPro" id="IPR036188">
    <property type="entry name" value="FAD/NAD-bd_sf"/>
</dbReference>
<evidence type="ECO:0000259" key="1">
    <source>
        <dbReference type="Pfam" id="PF01494"/>
    </source>
</evidence>
<dbReference type="Proteomes" id="UP001589767">
    <property type="component" value="Unassembled WGS sequence"/>
</dbReference>
<comment type="caution">
    <text evidence="2">The sequence shown here is derived from an EMBL/GenBank/DDBJ whole genome shotgun (WGS) entry which is preliminary data.</text>
</comment>
<protein>
    <submittedName>
        <fullName evidence="2">NAD(P)/FAD-dependent oxidoreductase</fullName>
        <ecNumber evidence="2">1.-.-.-</ecNumber>
    </submittedName>
</protein>
<dbReference type="InterPro" id="IPR050816">
    <property type="entry name" value="Flavin-dep_Halogenase_NPB"/>
</dbReference>
<dbReference type="Pfam" id="PF01494">
    <property type="entry name" value="FAD_binding_3"/>
    <property type="match status" value="1"/>
</dbReference>
<keyword evidence="2" id="KW-0560">Oxidoreductase</keyword>
<feature type="domain" description="FAD-binding" evidence="1">
    <location>
        <begin position="6"/>
        <end position="324"/>
    </location>
</feature>
<keyword evidence="3" id="KW-1185">Reference proteome</keyword>
<dbReference type="GO" id="GO:0016491">
    <property type="term" value="F:oxidoreductase activity"/>
    <property type="evidence" value="ECO:0007669"/>
    <property type="project" value="UniProtKB-KW"/>
</dbReference>
<dbReference type="PRINTS" id="PR00420">
    <property type="entry name" value="RNGMNOXGNASE"/>
</dbReference>
<reference evidence="2 3" key="1">
    <citation type="submission" date="2024-09" db="EMBL/GenBank/DDBJ databases">
        <authorList>
            <person name="Sun Q."/>
            <person name="Mori K."/>
        </authorList>
    </citation>
    <scope>NUCLEOTIDE SEQUENCE [LARGE SCALE GENOMIC DNA]</scope>
    <source>
        <strain evidence="2 3">CCM 7539</strain>
    </source>
</reference>
<dbReference type="EMBL" id="JBHLWB010000004">
    <property type="protein sequence ID" value="MFC0309038.1"/>
    <property type="molecule type" value="Genomic_DNA"/>
</dbReference>
<dbReference type="SUPFAM" id="SSF51905">
    <property type="entry name" value="FAD/NAD(P)-binding domain"/>
    <property type="match status" value="1"/>
</dbReference>
<accession>A0ABV6H085</accession>